<dbReference type="SUPFAM" id="SSF53244">
    <property type="entry name" value="MurD-like peptide ligases, peptide-binding domain"/>
    <property type="match status" value="1"/>
</dbReference>
<evidence type="ECO:0000256" key="5">
    <source>
        <dbReference type="ARBA" id="ARBA00022598"/>
    </source>
</evidence>
<dbReference type="Gene3D" id="3.40.50.720">
    <property type="entry name" value="NAD(P)-binding Rossmann-like Domain"/>
    <property type="match status" value="1"/>
</dbReference>
<keyword evidence="4" id="KW-0963">Cytoplasm</keyword>
<dbReference type="GO" id="GO:0005737">
    <property type="term" value="C:cytoplasm"/>
    <property type="evidence" value="ECO:0007669"/>
    <property type="project" value="UniProtKB-SubCell"/>
</dbReference>
<evidence type="ECO:0000256" key="7">
    <source>
        <dbReference type="ARBA" id="ARBA00022741"/>
    </source>
</evidence>
<evidence type="ECO:0000256" key="8">
    <source>
        <dbReference type="ARBA" id="ARBA00022840"/>
    </source>
</evidence>
<dbReference type="AlphaFoldDB" id="A0A1E7QJQ4"/>
<dbReference type="GO" id="GO:0008360">
    <property type="term" value="P:regulation of cell shape"/>
    <property type="evidence" value="ECO:0007669"/>
    <property type="project" value="UniProtKB-KW"/>
</dbReference>
<reference evidence="18 19" key="1">
    <citation type="submission" date="2016-09" db="EMBL/GenBank/DDBJ databases">
        <title>Genomic evidence for plant-parasitic nematodes as the earliest Wolbachia hosts.</title>
        <authorList>
            <person name="Brown A.M."/>
            <person name="Wasala S.K."/>
            <person name="Howe D.K."/>
            <person name="Peetz A.B."/>
            <person name="Zasada I.A."/>
            <person name="Denver D.R."/>
        </authorList>
    </citation>
    <scope>NUCLEOTIDE SEQUENCE [LARGE SCALE GENOMIC DNA]</scope>
    <source>
        <strain evidence="19">wPpe</strain>
    </source>
</reference>
<keyword evidence="7" id="KW-0547">Nucleotide-binding</keyword>
<gene>
    <name evidence="18" type="ORF">BIY23_02440</name>
</gene>
<evidence type="ECO:0000256" key="1">
    <source>
        <dbReference type="ARBA" id="ARBA00004496"/>
    </source>
</evidence>
<dbReference type="UniPathway" id="UPA00219"/>
<dbReference type="InterPro" id="IPR036565">
    <property type="entry name" value="Mur-like_cat_sf"/>
</dbReference>
<dbReference type="RefSeq" id="WP_070065025.1">
    <property type="nucleotide sequence ID" value="NZ_MJMG01000006.1"/>
</dbReference>
<dbReference type="GO" id="GO:0009252">
    <property type="term" value="P:peptidoglycan biosynthetic process"/>
    <property type="evidence" value="ECO:0007669"/>
    <property type="project" value="UniProtKB-UniRule"/>
</dbReference>
<accession>A0A1E7QJQ4</accession>
<keyword evidence="10" id="KW-0573">Peptidoglycan synthesis</keyword>
<dbReference type="NCBIfam" id="TIGR01082">
    <property type="entry name" value="murC"/>
    <property type="match status" value="1"/>
</dbReference>
<comment type="catalytic activity">
    <reaction evidence="13">
        <text>UDP-N-acetyl-alpha-D-muramate + L-alanine + ATP = UDP-N-acetyl-alpha-D-muramoyl-L-alanine + ADP + phosphate + H(+)</text>
        <dbReference type="Rhea" id="RHEA:23372"/>
        <dbReference type="ChEBI" id="CHEBI:15378"/>
        <dbReference type="ChEBI" id="CHEBI:30616"/>
        <dbReference type="ChEBI" id="CHEBI:43474"/>
        <dbReference type="ChEBI" id="CHEBI:57972"/>
        <dbReference type="ChEBI" id="CHEBI:70757"/>
        <dbReference type="ChEBI" id="CHEBI:83898"/>
        <dbReference type="ChEBI" id="CHEBI:456216"/>
        <dbReference type="EC" id="6.3.2.8"/>
    </reaction>
</comment>
<evidence type="ECO:0000313" key="19">
    <source>
        <dbReference type="Proteomes" id="UP000175679"/>
    </source>
</evidence>
<dbReference type="GO" id="GO:0005524">
    <property type="term" value="F:ATP binding"/>
    <property type="evidence" value="ECO:0007669"/>
    <property type="project" value="UniProtKB-KW"/>
</dbReference>
<evidence type="ECO:0000256" key="6">
    <source>
        <dbReference type="ARBA" id="ARBA00022618"/>
    </source>
</evidence>
<dbReference type="GO" id="GO:0071555">
    <property type="term" value="P:cell wall organization"/>
    <property type="evidence" value="ECO:0007669"/>
    <property type="project" value="UniProtKB-KW"/>
</dbReference>
<keyword evidence="9" id="KW-0133">Cell shape</keyword>
<dbReference type="Proteomes" id="UP000175679">
    <property type="component" value="Unassembled WGS sequence"/>
</dbReference>
<evidence type="ECO:0000259" key="17">
    <source>
        <dbReference type="Pfam" id="PF08245"/>
    </source>
</evidence>
<evidence type="ECO:0000256" key="3">
    <source>
        <dbReference type="ARBA" id="ARBA00012211"/>
    </source>
</evidence>
<evidence type="ECO:0000256" key="12">
    <source>
        <dbReference type="ARBA" id="ARBA00023316"/>
    </source>
</evidence>
<keyword evidence="8" id="KW-0067">ATP-binding</keyword>
<sequence>MHIIGIGGIGMSAIAAILYHLDYYVQGSDIRLNSNIERLKKLGIKVYAEHDAHNIDQAHTVIYSSAIKSDNVELIAAIEANKTVMHRSEILAKLMEGKYVIAVSGSSGKTTTTAMIASILDSAGIDATVIVGGILKAYKSNAKFGKDNVFLIEADESDGTMLKISANVAVVTSINGEHVDYYITLDNIKRSFCHFLRKADHAILSDSINIGYCEDNLTTFGLQDSNVKAINIRQHTNNVMFDVFYHGCSVSNVVLSNAIGMHKVINALAAISVAVKLGISEDNIKKGLYEFKGVDRRFAIIAEINGIKLIEDDAHHPDEINAAIAAARLVTVEKVLGIIEIFRFVRVYNFFDEFVKVFKLFDYIILTPIPDNNFIQGYDVTDIQEVLLNNGFKNVQILNDSMLIARFISDFASSGDVVLFIGDDGNVARLAQETVEKMQ</sequence>
<evidence type="ECO:0000256" key="2">
    <source>
        <dbReference type="ARBA" id="ARBA00004752"/>
    </source>
</evidence>
<dbReference type="Gene3D" id="3.90.190.20">
    <property type="entry name" value="Mur ligase, C-terminal domain"/>
    <property type="match status" value="1"/>
</dbReference>
<keyword evidence="11" id="KW-0131">Cell cycle</keyword>
<dbReference type="PANTHER" id="PTHR43445:SF3">
    <property type="entry name" value="UDP-N-ACETYLMURAMATE--L-ALANINE LIGASE"/>
    <property type="match status" value="1"/>
</dbReference>
<evidence type="ECO:0000259" key="16">
    <source>
        <dbReference type="Pfam" id="PF02875"/>
    </source>
</evidence>
<dbReference type="Pfam" id="PF02875">
    <property type="entry name" value="Mur_ligase_C"/>
    <property type="match status" value="1"/>
</dbReference>
<dbReference type="SUPFAM" id="SSF53623">
    <property type="entry name" value="MurD-like peptide ligases, catalytic domain"/>
    <property type="match status" value="1"/>
</dbReference>
<dbReference type="OrthoDB" id="9804126at2"/>
<dbReference type="InterPro" id="IPR036615">
    <property type="entry name" value="Mur_ligase_C_dom_sf"/>
</dbReference>
<feature type="domain" description="Mur ligase N-terminal catalytic" evidence="15">
    <location>
        <begin position="2"/>
        <end position="99"/>
    </location>
</feature>
<feature type="domain" description="Mur ligase central" evidence="17">
    <location>
        <begin position="103"/>
        <end position="274"/>
    </location>
</feature>
<evidence type="ECO:0000256" key="11">
    <source>
        <dbReference type="ARBA" id="ARBA00023306"/>
    </source>
</evidence>
<dbReference type="EMBL" id="MJMG01000006">
    <property type="protein sequence ID" value="OEY86695.1"/>
    <property type="molecule type" value="Genomic_DNA"/>
</dbReference>
<dbReference type="GO" id="GO:0008763">
    <property type="term" value="F:UDP-N-acetylmuramate-L-alanine ligase activity"/>
    <property type="evidence" value="ECO:0007669"/>
    <property type="project" value="UniProtKB-UniRule"/>
</dbReference>
<comment type="caution">
    <text evidence="18">The sequence shown here is derived from an EMBL/GenBank/DDBJ whole genome shotgun (WGS) entry which is preliminary data.</text>
</comment>
<dbReference type="InterPro" id="IPR005758">
    <property type="entry name" value="UDP-N-AcMur_Ala_ligase_MurC"/>
</dbReference>
<dbReference type="SUPFAM" id="SSF51984">
    <property type="entry name" value="MurCD N-terminal domain"/>
    <property type="match status" value="1"/>
</dbReference>
<evidence type="ECO:0000256" key="13">
    <source>
        <dbReference type="ARBA" id="ARBA00047833"/>
    </source>
</evidence>
<dbReference type="Pfam" id="PF01225">
    <property type="entry name" value="Mur_ligase"/>
    <property type="match status" value="1"/>
</dbReference>
<evidence type="ECO:0000259" key="15">
    <source>
        <dbReference type="Pfam" id="PF01225"/>
    </source>
</evidence>
<keyword evidence="6" id="KW-0132">Cell division</keyword>
<comment type="pathway">
    <text evidence="2">Cell wall biogenesis; peptidoglycan biosynthesis.</text>
</comment>
<proteinExistence type="predicted"/>
<dbReference type="InterPro" id="IPR013221">
    <property type="entry name" value="Mur_ligase_cen"/>
</dbReference>
<dbReference type="GO" id="GO:0051301">
    <property type="term" value="P:cell division"/>
    <property type="evidence" value="ECO:0007669"/>
    <property type="project" value="UniProtKB-KW"/>
</dbReference>
<dbReference type="Pfam" id="PF08245">
    <property type="entry name" value="Mur_ligase_M"/>
    <property type="match status" value="1"/>
</dbReference>
<dbReference type="PANTHER" id="PTHR43445">
    <property type="entry name" value="UDP-N-ACETYLMURAMATE--L-ALANINE LIGASE-RELATED"/>
    <property type="match status" value="1"/>
</dbReference>
<dbReference type="InterPro" id="IPR000713">
    <property type="entry name" value="Mur_ligase_N"/>
</dbReference>
<keyword evidence="19" id="KW-1185">Reference proteome</keyword>
<comment type="subcellular location">
    <subcellularLocation>
        <location evidence="1">Cytoplasm</location>
    </subcellularLocation>
</comment>
<keyword evidence="12" id="KW-0961">Cell wall biogenesis/degradation</keyword>
<dbReference type="InterPro" id="IPR004101">
    <property type="entry name" value="Mur_ligase_C"/>
</dbReference>
<dbReference type="Gene3D" id="3.40.1190.10">
    <property type="entry name" value="Mur-like, catalytic domain"/>
    <property type="match status" value="1"/>
</dbReference>
<feature type="domain" description="Mur ligase C-terminal" evidence="16">
    <location>
        <begin position="296"/>
        <end position="422"/>
    </location>
</feature>
<evidence type="ECO:0000256" key="9">
    <source>
        <dbReference type="ARBA" id="ARBA00022960"/>
    </source>
</evidence>
<organism evidence="18 19">
    <name type="scientific">Wolbachia pipientis</name>
    <dbReference type="NCBI Taxonomy" id="955"/>
    <lineage>
        <taxon>Bacteria</taxon>
        <taxon>Pseudomonadati</taxon>
        <taxon>Pseudomonadota</taxon>
        <taxon>Alphaproteobacteria</taxon>
        <taxon>Rickettsiales</taxon>
        <taxon>Anaplasmataceae</taxon>
        <taxon>Wolbachieae</taxon>
        <taxon>Wolbachia</taxon>
    </lineage>
</organism>
<evidence type="ECO:0000256" key="10">
    <source>
        <dbReference type="ARBA" id="ARBA00022984"/>
    </source>
</evidence>
<name>A0A1E7QJQ4_WOLPI</name>
<evidence type="ECO:0000313" key="18">
    <source>
        <dbReference type="EMBL" id="OEY86695.1"/>
    </source>
</evidence>
<protein>
    <recommendedName>
        <fullName evidence="3 14">UDP-N-acetylmuramate--L-alanine ligase</fullName>
        <ecNumber evidence="3 14">6.3.2.8</ecNumber>
    </recommendedName>
</protein>
<evidence type="ECO:0000256" key="4">
    <source>
        <dbReference type="ARBA" id="ARBA00022490"/>
    </source>
</evidence>
<keyword evidence="5 18" id="KW-0436">Ligase</keyword>
<dbReference type="EC" id="6.3.2.8" evidence="3 14"/>
<dbReference type="InterPro" id="IPR050061">
    <property type="entry name" value="MurCDEF_pg_biosynth"/>
</dbReference>
<evidence type="ECO:0000256" key="14">
    <source>
        <dbReference type="NCBIfam" id="TIGR01082"/>
    </source>
</evidence>